<dbReference type="GO" id="GO:0030154">
    <property type="term" value="P:cell differentiation"/>
    <property type="evidence" value="ECO:0007669"/>
    <property type="project" value="UniProtKB-ARBA"/>
</dbReference>
<feature type="region of interest" description="Disordered" evidence="7">
    <location>
        <begin position="680"/>
        <end position="713"/>
    </location>
</feature>
<feature type="region of interest" description="Disordered" evidence="7">
    <location>
        <begin position="846"/>
        <end position="870"/>
    </location>
</feature>
<feature type="domain" description="Ig-like" evidence="9">
    <location>
        <begin position="33"/>
        <end position="111"/>
    </location>
</feature>
<dbReference type="PANTHER" id="PTHR11640:SF31">
    <property type="entry name" value="IRREGULAR CHIASM C-ROUGHEST PROTEIN-RELATED"/>
    <property type="match status" value="1"/>
</dbReference>
<dbReference type="InterPro" id="IPR051275">
    <property type="entry name" value="Cell_adhesion_signaling"/>
</dbReference>
<evidence type="ECO:0000256" key="3">
    <source>
        <dbReference type="ARBA" id="ARBA00023136"/>
    </source>
</evidence>
<dbReference type="InterPro" id="IPR007110">
    <property type="entry name" value="Ig-like_dom"/>
</dbReference>
<feature type="domain" description="Ig-like" evidence="9">
    <location>
        <begin position="404"/>
        <end position="505"/>
    </location>
</feature>
<comment type="subcellular location">
    <subcellularLocation>
        <location evidence="1">Membrane</location>
        <topology evidence="1">Single-pass type I membrane protein</topology>
    </subcellularLocation>
</comment>
<dbReference type="Pfam" id="PF00041">
    <property type="entry name" value="fn3"/>
    <property type="match status" value="1"/>
</dbReference>
<name>A0A423T0M0_PENVA</name>
<dbReference type="InterPro" id="IPR013783">
    <property type="entry name" value="Ig-like_fold"/>
</dbReference>
<dbReference type="Gene3D" id="2.60.40.10">
    <property type="entry name" value="Immunoglobulins"/>
    <property type="match status" value="6"/>
</dbReference>
<keyword evidence="12" id="KW-1185">Reference proteome</keyword>
<evidence type="ECO:0000256" key="7">
    <source>
        <dbReference type="SAM" id="MobiDB-lite"/>
    </source>
</evidence>
<feature type="domain" description="Fibronectin type-III" evidence="10">
    <location>
        <begin position="515"/>
        <end position="608"/>
    </location>
</feature>
<comment type="caution">
    <text evidence="11">The sequence shown here is derived from an EMBL/GenBank/DDBJ whole genome shotgun (WGS) entry which is preliminary data.</text>
</comment>
<dbReference type="SMART" id="SM00060">
    <property type="entry name" value="FN3"/>
    <property type="match status" value="1"/>
</dbReference>
<keyword evidence="2" id="KW-0677">Repeat</keyword>
<keyword evidence="8" id="KW-1133">Transmembrane helix</keyword>
<dbReference type="SMART" id="SM00408">
    <property type="entry name" value="IGc2"/>
    <property type="match status" value="5"/>
</dbReference>
<dbReference type="OrthoDB" id="10028801at2759"/>
<dbReference type="Pfam" id="PF13927">
    <property type="entry name" value="Ig_3"/>
    <property type="match status" value="2"/>
</dbReference>
<dbReference type="GO" id="GO:0098609">
    <property type="term" value="P:cell-cell adhesion"/>
    <property type="evidence" value="ECO:0007669"/>
    <property type="project" value="TreeGrafter"/>
</dbReference>
<dbReference type="SUPFAM" id="SSF48726">
    <property type="entry name" value="Immunoglobulin"/>
    <property type="match status" value="5"/>
</dbReference>
<dbReference type="GO" id="GO:0009653">
    <property type="term" value="P:anatomical structure morphogenesis"/>
    <property type="evidence" value="ECO:0007669"/>
    <property type="project" value="UniProtKB-ARBA"/>
</dbReference>
<accession>A0A423T0M0</accession>
<evidence type="ECO:0000256" key="1">
    <source>
        <dbReference type="ARBA" id="ARBA00004479"/>
    </source>
</evidence>
<keyword evidence="8" id="KW-0812">Transmembrane</keyword>
<dbReference type="InterPro" id="IPR003599">
    <property type="entry name" value="Ig_sub"/>
</dbReference>
<dbReference type="SMART" id="SM00409">
    <property type="entry name" value="IG"/>
    <property type="match status" value="5"/>
</dbReference>
<gene>
    <name evidence="11" type="ORF">C7M84_011717</name>
</gene>
<dbReference type="Proteomes" id="UP000283509">
    <property type="component" value="Unassembled WGS sequence"/>
</dbReference>
<dbReference type="PROSITE" id="PS50853">
    <property type="entry name" value="FN3"/>
    <property type="match status" value="1"/>
</dbReference>
<organism evidence="11 12">
    <name type="scientific">Penaeus vannamei</name>
    <name type="common">Whiteleg shrimp</name>
    <name type="synonym">Litopenaeus vannamei</name>
    <dbReference type="NCBI Taxonomy" id="6689"/>
    <lineage>
        <taxon>Eukaryota</taxon>
        <taxon>Metazoa</taxon>
        <taxon>Ecdysozoa</taxon>
        <taxon>Arthropoda</taxon>
        <taxon>Crustacea</taxon>
        <taxon>Multicrustacea</taxon>
        <taxon>Malacostraca</taxon>
        <taxon>Eumalacostraca</taxon>
        <taxon>Eucarida</taxon>
        <taxon>Decapoda</taxon>
        <taxon>Dendrobranchiata</taxon>
        <taxon>Penaeoidea</taxon>
        <taxon>Penaeidae</taxon>
        <taxon>Penaeus</taxon>
    </lineage>
</organism>
<feature type="compositionally biased region" description="Polar residues" evidence="7">
    <location>
        <begin position="859"/>
        <end position="870"/>
    </location>
</feature>
<dbReference type="InterPro" id="IPR036179">
    <property type="entry name" value="Ig-like_dom_sf"/>
</dbReference>
<evidence type="ECO:0000259" key="9">
    <source>
        <dbReference type="PROSITE" id="PS50835"/>
    </source>
</evidence>
<feature type="domain" description="Ig-like" evidence="9">
    <location>
        <begin position="311"/>
        <end position="394"/>
    </location>
</feature>
<dbReference type="PANTHER" id="PTHR11640">
    <property type="entry name" value="NEPHRIN"/>
    <property type="match status" value="1"/>
</dbReference>
<feature type="domain" description="Ig-like" evidence="9">
    <location>
        <begin position="117"/>
        <end position="222"/>
    </location>
</feature>
<dbReference type="AlphaFoldDB" id="A0A423T0M0"/>
<dbReference type="InterPro" id="IPR003961">
    <property type="entry name" value="FN3_dom"/>
</dbReference>
<evidence type="ECO:0000256" key="5">
    <source>
        <dbReference type="ARBA" id="ARBA00023180"/>
    </source>
</evidence>
<dbReference type="GO" id="GO:0005911">
    <property type="term" value="C:cell-cell junction"/>
    <property type="evidence" value="ECO:0007669"/>
    <property type="project" value="TreeGrafter"/>
</dbReference>
<keyword evidence="3 8" id="KW-0472">Membrane</keyword>
<dbReference type="GO" id="GO:0005886">
    <property type="term" value="C:plasma membrane"/>
    <property type="evidence" value="ECO:0007669"/>
    <property type="project" value="TreeGrafter"/>
</dbReference>
<sequence length="899" mass="99124">MVNCYALNQALGSTKIDTEVISVLRECRWGKTPETPVILGYERGQELRKGDRQRLTCVSNGGNPLATLTWYKGSQKLPSETHHDAVTALADVDILLDESDNGAEYRCEATNEATAHPLANSTVLSFLLQRSRSEPRVINAGSPMTLFCESASSNPFANITWWRDGFEVDGEYTVETKPGQFGGTVTNYSVKVEVTADDDGAVYTCQADNGFGSTTHDAVTISVHYSPVWVKEPPKSLDVKEGENVMLNASARGNPNSLAYLWRRGEEVVMADNILNISGITRDQAGVYSLDVSNTEGNIFRNVSINVKYAPIITEVTGSSNVSEGDSVTLVCHVDAVPNPDIEWRREGYNFERTKTKKHATRNIAEMTITNVTKEDTGVFACHSKNEIGEATIVNATVIVKHKPIIKTRPQYQKAAAEAGGNVQMVCRARGAPYIDFTWYTSENTPIEKAIYSRFTNRYKVEDRKLIDGLVTYESVLHINNVTSKDYGFFQCQARNSIGSSHTVIHLDGTSRPDTPLDLKVLNFTHDSVDLEWTPGFDGGLPQKYRIRYNIDTTKRYQYMDVYPENSTVFTVTGLALGTTYAFSVLSYNDKGESGFTDTDVKATTLRIAPPQERPVEGSKVPTGRVSGIIVITITLVGIALLILNVALVACFIKRRRLQASSDKGSSKSTTIEMYAPSSYTGTVTGETLSSISEKSRESYEHEDSTDEYEAEASRANATSTYLIEQLEPPSQYATRPPPHILPPPPSHNDLNIEDGYDEMIRNQYNIDPTGGYGTLGRRNPAPDHYNINPADSHYPPPTHRYNTYQPPTQHILTAHSHAQNNGSLRRNPPSKLHFPKDYIRNGSMNLPGGTGGAGTVGSQYSNKPQSPTRTHAPMLSTFAPEPQQITAGIPLEHRGHLV</sequence>
<dbReference type="InterPro" id="IPR036116">
    <property type="entry name" value="FN3_sf"/>
</dbReference>
<keyword evidence="5" id="KW-0325">Glycoprotein</keyword>
<proteinExistence type="predicted"/>
<dbReference type="InterPro" id="IPR003598">
    <property type="entry name" value="Ig_sub2"/>
</dbReference>
<protein>
    <submittedName>
        <fullName evidence="11">Putative nephrin</fullName>
    </submittedName>
</protein>
<dbReference type="Pfam" id="PF07679">
    <property type="entry name" value="I-set"/>
    <property type="match status" value="1"/>
</dbReference>
<evidence type="ECO:0000313" key="11">
    <source>
        <dbReference type="EMBL" id="ROT70039.1"/>
    </source>
</evidence>
<evidence type="ECO:0000256" key="4">
    <source>
        <dbReference type="ARBA" id="ARBA00023157"/>
    </source>
</evidence>
<dbReference type="InterPro" id="IPR013098">
    <property type="entry name" value="Ig_I-set"/>
</dbReference>
<dbReference type="FunFam" id="2.60.40.10:FF:000032">
    <property type="entry name" value="palladin isoform X1"/>
    <property type="match status" value="1"/>
</dbReference>
<reference evidence="11 12" key="1">
    <citation type="submission" date="2018-04" db="EMBL/GenBank/DDBJ databases">
        <authorList>
            <person name="Zhang X."/>
            <person name="Yuan J."/>
            <person name="Li F."/>
            <person name="Xiang J."/>
        </authorList>
    </citation>
    <scope>NUCLEOTIDE SEQUENCE [LARGE SCALE GENOMIC DNA]</scope>
    <source>
        <tissue evidence="11">Muscle</tissue>
    </source>
</reference>
<dbReference type="Pfam" id="PF13895">
    <property type="entry name" value="Ig_2"/>
    <property type="match status" value="1"/>
</dbReference>
<dbReference type="PROSITE" id="PS50835">
    <property type="entry name" value="IG_LIKE"/>
    <property type="match status" value="5"/>
</dbReference>
<keyword evidence="6" id="KW-0393">Immunoglobulin domain</keyword>
<feature type="compositionally biased region" description="Polar residues" evidence="7">
    <location>
        <begin position="680"/>
        <end position="693"/>
    </location>
</feature>
<feature type="domain" description="Ig-like" evidence="9">
    <location>
        <begin position="227"/>
        <end position="306"/>
    </location>
</feature>
<dbReference type="SUPFAM" id="SSF49265">
    <property type="entry name" value="Fibronectin type III"/>
    <property type="match status" value="1"/>
</dbReference>
<evidence type="ECO:0000313" key="12">
    <source>
        <dbReference type="Proteomes" id="UP000283509"/>
    </source>
</evidence>
<reference evidence="11 12" key="2">
    <citation type="submission" date="2019-01" db="EMBL/GenBank/DDBJ databases">
        <title>The decoding of complex shrimp genome reveals the adaptation for benthos swimmer, frequently molting mechanism and breeding impact on genome.</title>
        <authorList>
            <person name="Sun Y."/>
            <person name="Gao Y."/>
            <person name="Yu Y."/>
        </authorList>
    </citation>
    <scope>NUCLEOTIDE SEQUENCE [LARGE SCALE GENOMIC DNA]</scope>
    <source>
        <tissue evidence="11">Muscle</tissue>
    </source>
</reference>
<dbReference type="EMBL" id="QCYY01002482">
    <property type="protein sequence ID" value="ROT70039.1"/>
    <property type="molecule type" value="Genomic_DNA"/>
</dbReference>
<dbReference type="CDD" id="cd00063">
    <property type="entry name" value="FN3"/>
    <property type="match status" value="1"/>
</dbReference>
<evidence type="ECO:0000259" key="10">
    <source>
        <dbReference type="PROSITE" id="PS50853"/>
    </source>
</evidence>
<feature type="compositionally biased region" description="Basic and acidic residues" evidence="7">
    <location>
        <begin position="694"/>
        <end position="703"/>
    </location>
</feature>
<evidence type="ECO:0000256" key="6">
    <source>
        <dbReference type="ARBA" id="ARBA00023319"/>
    </source>
</evidence>
<dbReference type="InterPro" id="IPR013106">
    <property type="entry name" value="Ig_V-set"/>
</dbReference>
<evidence type="ECO:0000256" key="2">
    <source>
        <dbReference type="ARBA" id="ARBA00022737"/>
    </source>
</evidence>
<keyword evidence="4" id="KW-1015">Disulfide bond</keyword>
<dbReference type="STRING" id="6689.A0A423T0M0"/>
<feature type="transmembrane region" description="Helical" evidence="8">
    <location>
        <begin position="629"/>
        <end position="653"/>
    </location>
</feature>
<dbReference type="GO" id="GO:0050839">
    <property type="term" value="F:cell adhesion molecule binding"/>
    <property type="evidence" value="ECO:0007669"/>
    <property type="project" value="TreeGrafter"/>
</dbReference>
<evidence type="ECO:0000256" key="8">
    <source>
        <dbReference type="SAM" id="Phobius"/>
    </source>
</evidence>
<dbReference type="SMART" id="SM00406">
    <property type="entry name" value="IGv"/>
    <property type="match status" value="2"/>
</dbReference>